<evidence type="ECO:0000313" key="3">
    <source>
        <dbReference type="Proteomes" id="UP000747110"/>
    </source>
</evidence>
<protein>
    <submittedName>
        <fullName evidence="2">Uncharacterized protein</fullName>
    </submittedName>
</protein>
<accession>A0A8J4FHN7</accession>
<dbReference type="AlphaFoldDB" id="A0A8J4FHN7"/>
<dbReference type="EMBL" id="BNCP01000006">
    <property type="protein sequence ID" value="GIL74898.1"/>
    <property type="molecule type" value="Genomic_DNA"/>
</dbReference>
<feature type="compositionally biased region" description="Gly residues" evidence="1">
    <location>
        <begin position="263"/>
        <end position="280"/>
    </location>
</feature>
<proteinExistence type="predicted"/>
<dbReference type="Proteomes" id="UP000747110">
    <property type="component" value="Unassembled WGS sequence"/>
</dbReference>
<feature type="compositionally biased region" description="Polar residues" evidence="1">
    <location>
        <begin position="365"/>
        <end position="375"/>
    </location>
</feature>
<feature type="region of interest" description="Disordered" evidence="1">
    <location>
        <begin position="254"/>
        <end position="287"/>
    </location>
</feature>
<feature type="region of interest" description="Disordered" evidence="1">
    <location>
        <begin position="52"/>
        <end position="76"/>
    </location>
</feature>
<organism evidence="2 3">
    <name type="scientific">Volvox reticuliferus</name>
    <dbReference type="NCBI Taxonomy" id="1737510"/>
    <lineage>
        <taxon>Eukaryota</taxon>
        <taxon>Viridiplantae</taxon>
        <taxon>Chlorophyta</taxon>
        <taxon>core chlorophytes</taxon>
        <taxon>Chlorophyceae</taxon>
        <taxon>CS clade</taxon>
        <taxon>Chlamydomonadales</taxon>
        <taxon>Volvocaceae</taxon>
        <taxon>Volvox</taxon>
    </lineage>
</organism>
<name>A0A8J4FHN7_9CHLO</name>
<comment type="caution">
    <text evidence="2">The sequence shown here is derived from an EMBL/GenBank/DDBJ whole genome shotgun (WGS) entry which is preliminary data.</text>
</comment>
<feature type="region of interest" description="Disordered" evidence="1">
    <location>
        <begin position="365"/>
        <end position="385"/>
    </location>
</feature>
<gene>
    <name evidence="2" type="ORF">Vretifemale_4721</name>
</gene>
<reference evidence="2" key="1">
    <citation type="journal article" date="2021" name="Proc. Natl. Acad. Sci. U.S.A.">
        <title>Three genomes in the algal genus Volvox reveal the fate of a haploid sex-determining region after a transition to homothallism.</title>
        <authorList>
            <person name="Yamamoto K."/>
            <person name="Hamaji T."/>
            <person name="Kawai-Toyooka H."/>
            <person name="Matsuzaki R."/>
            <person name="Takahashi F."/>
            <person name="Nishimura Y."/>
            <person name="Kawachi M."/>
            <person name="Noguchi H."/>
            <person name="Minakuchi Y."/>
            <person name="Umen J.G."/>
            <person name="Toyoda A."/>
            <person name="Nozaki H."/>
        </authorList>
    </citation>
    <scope>NUCLEOTIDE SEQUENCE</scope>
    <source>
        <strain evidence="2">NIES-3786</strain>
    </source>
</reference>
<keyword evidence="3" id="KW-1185">Reference proteome</keyword>
<sequence>MRFSSVLKEIGADISRSPIQWPVRRAGSANLATSAAVAASVAVGNGGGGTAATMLDPNETGNDGSSGGLDPVASTSNADGLVRSLERLPIDPKVQRSARSEPRIQRISRLGLSSLTAVLRGGGGGSGRATGARGNPLYGTGARGTGVVANAGCAGNGPQTGAPTVSSPSIMVSMTGGLVPWLPEASSLPGTTHRTRSSSFIHRSFFGGGGGGSSGGALWRAVGSPRSPLQASLVVSAQQPSQSSPSRSIVNNALGIDSVNGGQPAGSGSGNTAGRHGGGSSSAPGAQIPSWMASALQTHTSPSGSRHGSMAGASDLSVLTAAGLELQPAEWDPMSRQAAASRARRRRRASVGEILGSMLHLTAQVQTTASPSSRGTLLGGASRHD</sequence>
<feature type="non-terminal residue" evidence="2">
    <location>
        <position position="385"/>
    </location>
</feature>
<evidence type="ECO:0000313" key="2">
    <source>
        <dbReference type="EMBL" id="GIL74898.1"/>
    </source>
</evidence>
<evidence type="ECO:0000256" key="1">
    <source>
        <dbReference type="SAM" id="MobiDB-lite"/>
    </source>
</evidence>